<keyword evidence="4" id="KW-1185">Reference proteome</keyword>
<comment type="caution">
    <text evidence="3">The sequence shown here is derived from an EMBL/GenBank/DDBJ whole genome shotgun (WGS) entry which is preliminary data.</text>
</comment>
<evidence type="ECO:0000256" key="1">
    <source>
        <dbReference type="SAM" id="MobiDB-lite"/>
    </source>
</evidence>
<evidence type="ECO:0000313" key="3">
    <source>
        <dbReference type="EMBL" id="MBZ5710234.1"/>
    </source>
</evidence>
<evidence type="ECO:0008006" key="5">
    <source>
        <dbReference type="Google" id="ProtNLM"/>
    </source>
</evidence>
<dbReference type="Gene3D" id="3.60.10.10">
    <property type="entry name" value="Endonuclease/exonuclease/phosphatase"/>
    <property type="match status" value="1"/>
</dbReference>
<dbReference type="InterPro" id="IPR036691">
    <property type="entry name" value="Endo/exonu/phosph_ase_sf"/>
</dbReference>
<feature type="signal peptide" evidence="2">
    <location>
        <begin position="1"/>
        <end position="27"/>
    </location>
</feature>
<dbReference type="EMBL" id="JAIRAU010000014">
    <property type="protein sequence ID" value="MBZ5710234.1"/>
    <property type="molecule type" value="Genomic_DNA"/>
</dbReference>
<accession>A0ABS7TPT2</accession>
<keyword evidence="2" id="KW-0732">Signal</keyword>
<feature type="region of interest" description="Disordered" evidence="1">
    <location>
        <begin position="27"/>
        <end position="125"/>
    </location>
</feature>
<dbReference type="RefSeq" id="WP_224192005.1">
    <property type="nucleotide sequence ID" value="NZ_JAIRAU010000014.1"/>
</dbReference>
<sequence>MPRIPSVDSLAASLVLAVCLVACGTDASSGSTVAGETGSVTSSDGSTTGSGTAAAGSTGTSAEAPTTGSATTIADSSTTGGAVSDTAASTSGPDGTSTTGEPASTGEAPETGEEPPPVDACADQDEAPPAVATPKAINDDPAFIQVYVNNIENLKIQGEQCPGDWTDLIAYMKSIKPSPDLFLVQQISDAAQLDTLVARMTDELPGIFEGIIADADPWTQLSPCGKEKEKQTNAIIIRRGRFSTVGEKHVWQSWVKKDGECVRNHQARTRNVMIKLHDKIAGKDITVASMHWATAQGDGPDPACAEANVLEVDQKLHKNGFGGDLVIFGGDFNEPDRKDNGDLRPWYAEANGDAGGALNYRDPIYRACKTGGGLQACLDDNWTIGSERRIDMLFGQDGQGCRARSRRAHTITFNEAEAAALDLTGDSDPNLNYSEHRGVRAEFYY</sequence>
<feature type="chain" id="PRO_5045758117" description="Endonuclease/exonuclease/phosphatase domain-containing protein" evidence="2">
    <location>
        <begin position="28"/>
        <end position="445"/>
    </location>
</feature>
<evidence type="ECO:0000256" key="2">
    <source>
        <dbReference type="SAM" id="SignalP"/>
    </source>
</evidence>
<gene>
    <name evidence="3" type="ORF">K7C98_13290</name>
</gene>
<feature type="compositionally biased region" description="Low complexity" evidence="1">
    <location>
        <begin position="86"/>
        <end position="109"/>
    </location>
</feature>
<reference evidence="3" key="1">
    <citation type="submission" date="2021-08" db="EMBL/GenBank/DDBJ databases">
        <authorList>
            <person name="Stevens D.C."/>
        </authorList>
    </citation>
    <scope>NUCLEOTIDE SEQUENCE</scope>
    <source>
        <strain evidence="3">DSM 53165</strain>
    </source>
</reference>
<proteinExistence type="predicted"/>
<feature type="compositionally biased region" description="Low complexity" evidence="1">
    <location>
        <begin position="35"/>
        <end position="72"/>
    </location>
</feature>
<name>A0ABS7TPT2_9BACT</name>
<dbReference type="SUPFAM" id="SSF56219">
    <property type="entry name" value="DNase I-like"/>
    <property type="match status" value="1"/>
</dbReference>
<dbReference type="Proteomes" id="UP001139031">
    <property type="component" value="Unassembled WGS sequence"/>
</dbReference>
<protein>
    <recommendedName>
        <fullName evidence="5">Endonuclease/exonuclease/phosphatase domain-containing protein</fullName>
    </recommendedName>
</protein>
<organism evidence="3 4">
    <name type="scientific">Nannocystis pusilla</name>
    <dbReference type="NCBI Taxonomy" id="889268"/>
    <lineage>
        <taxon>Bacteria</taxon>
        <taxon>Pseudomonadati</taxon>
        <taxon>Myxococcota</taxon>
        <taxon>Polyangia</taxon>
        <taxon>Nannocystales</taxon>
        <taxon>Nannocystaceae</taxon>
        <taxon>Nannocystis</taxon>
    </lineage>
</organism>
<evidence type="ECO:0000313" key="4">
    <source>
        <dbReference type="Proteomes" id="UP001139031"/>
    </source>
</evidence>